<accession>A0AAD9Q432</accession>
<dbReference type="EMBL" id="JARQWQ010000070">
    <property type="protein sequence ID" value="KAK2554363.1"/>
    <property type="molecule type" value="Genomic_DNA"/>
</dbReference>
<evidence type="ECO:0000313" key="2">
    <source>
        <dbReference type="Proteomes" id="UP001249851"/>
    </source>
</evidence>
<proteinExistence type="predicted"/>
<sequence>MFETFAGAVSSSWLMKTSLRDYCTETPRCPLFVASCFSLYFSFCWLTQKLGHCNTNANLMLKATLESNRTTGKFARICHLRKLKYNYDEK</sequence>
<name>A0AAD9Q432_ACRCE</name>
<keyword evidence="2" id="KW-1185">Reference proteome</keyword>
<dbReference type="AlphaFoldDB" id="A0AAD9Q432"/>
<organism evidence="1 2">
    <name type="scientific">Acropora cervicornis</name>
    <name type="common">Staghorn coral</name>
    <dbReference type="NCBI Taxonomy" id="6130"/>
    <lineage>
        <taxon>Eukaryota</taxon>
        <taxon>Metazoa</taxon>
        <taxon>Cnidaria</taxon>
        <taxon>Anthozoa</taxon>
        <taxon>Hexacorallia</taxon>
        <taxon>Scleractinia</taxon>
        <taxon>Astrocoeniina</taxon>
        <taxon>Acroporidae</taxon>
        <taxon>Acropora</taxon>
    </lineage>
</organism>
<evidence type="ECO:0000313" key="1">
    <source>
        <dbReference type="EMBL" id="KAK2554363.1"/>
    </source>
</evidence>
<comment type="caution">
    <text evidence="1">The sequence shown here is derived from an EMBL/GenBank/DDBJ whole genome shotgun (WGS) entry which is preliminary data.</text>
</comment>
<gene>
    <name evidence="1" type="ORF">P5673_024064</name>
</gene>
<dbReference type="Proteomes" id="UP001249851">
    <property type="component" value="Unassembled WGS sequence"/>
</dbReference>
<reference evidence="1" key="2">
    <citation type="journal article" date="2023" name="Science">
        <title>Genomic signatures of disease resistance in endangered staghorn corals.</title>
        <authorList>
            <person name="Vollmer S.V."/>
            <person name="Selwyn J.D."/>
            <person name="Despard B.A."/>
            <person name="Roesel C.L."/>
        </authorList>
    </citation>
    <scope>NUCLEOTIDE SEQUENCE</scope>
    <source>
        <strain evidence="1">K2</strain>
    </source>
</reference>
<reference evidence="1" key="1">
    <citation type="journal article" date="2023" name="G3 (Bethesda)">
        <title>Whole genome assembly and annotation of the endangered Caribbean coral Acropora cervicornis.</title>
        <authorList>
            <person name="Selwyn J.D."/>
            <person name="Vollmer S.V."/>
        </authorList>
    </citation>
    <scope>NUCLEOTIDE SEQUENCE</scope>
    <source>
        <strain evidence="1">K2</strain>
    </source>
</reference>
<protein>
    <submittedName>
        <fullName evidence="1">Uncharacterized protein</fullName>
    </submittedName>
</protein>